<dbReference type="PANTHER" id="PTHR11364:SF27">
    <property type="entry name" value="SULFURTRANSFERASE"/>
    <property type="match status" value="1"/>
</dbReference>
<evidence type="ECO:0000256" key="1">
    <source>
        <dbReference type="ARBA" id="ARBA00022679"/>
    </source>
</evidence>
<sequence>MTDIISPEWLLHHLDDPDVIIIDCRFTLGQPEAGFKAYQQQHLPGAFHLDLEKDLSGPITDHGGRHPLPNPQKIAKTFENMGIDEQKHVIAYDDQQGAMAARLWWLLQYLGHSKVSILDGGWSKWIELGYPTTTIQPEAKPTTFTPHLHQELLAEMEEIRQKLHHPDTILVDSRDERRYRGEYEPMDPIAGHIPGARNYFWQEVLQKQGEWKKTSELEKHFQALPKDKEIIVYCGSGVTATPNFLALKQAGYKRVKLYAGSWSDWISYPDNPIAKGEENG</sequence>
<dbReference type="InterPro" id="IPR001307">
    <property type="entry name" value="Thiosulphate_STrfase_CS"/>
</dbReference>
<dbReference type="PROSITE" id="PS00380">
    <property type="entry name" value="RHODANESE_1"/>
    <property type="match status" value="1"/>
</dbReference>
<dbReference type="Pfam" id="PF00581">
    <property type="entry name" value="Rhodanese"/>
    <property type="match status" value="2"/>
</dbReference>
<feature type="domain" description="Rhodanese" evidence="3">
    <location>
        <begin position="164"/>
        <end position="274"/>
    </location>
</feature>
<dbReference type="SMART" id="SM00450">
    <property type="entry name" value="RHOD"/>
    <property type="match status" value="2"/>
</dbReference>
<feature type="domain" description="Rhodanese" evidence="3">
    <location>
        <begin position="15"/>
        <end position="134"/>
    </location>
</feature>
<keyword evidence="2" id="KW-0677">Repeat</keyword>
<dbReference type="PANTHER" id="PTHR11364">
    <property type="entry name" value="THIOSULFATE SULFERTANSFERASE"/>
    <property type="match status" value="1"/>
</dbReference>
<reference evidence="4 5" key="1">
    <citation type="submission" date="2016-10" db="EMBL/GenBank/DDBJ databases">
        <authorList>
            <person name="de Groot N.N."/>
        </authorList>
    </citation>
    <scope>NUCLEOTIDE SEQUENCE [LARGE SCALE GENOMIC DNA]</scope>
    <source>
        <strain evidence="4 5">DSM 44778</strain>
    </source>
</reference>
<keyword evidence="5" id="KW-1185">Reference proteome</keyword>
<dbReference type="Gene3D" id="3.40.250.10">
    <property type="entry name" value="Rhodanese-like domain"/>
    <property type="match status" value="2"/>
</dbReference>
<keyword evidence="4" id="KW-0670">Pyruvate</keyword>
<dbReference type="InterPro" id="IPR001763">
    <property type="entry name" value="Rhodanese-like_dom"/>
</dbReference>
<dbReference type="GO" id="GO:0004792">
    <property type="term" value="F:thiosulfate-cyanide sulfurtransferase activity"/>
    <property type="evidence" value="ECO:0007669"/>
    <property type="project" value="InterPro"/>
</dbReference>
<protein>
    <submittedName>
        <fullName evidence="4">Thiosulfate/3-mercaptopyruvate sulfurtransferase</fullName>
    </submittedName>
</protein>
<dbReference type="OrthoDB" id="9770030at2"/>
<dbReference type="STRING" id="46223.SAMN05421852_103199"/>
<proteinExistence type="predicted"/>
<dbReference type="Proteomes" id="UP000199545">
    <property type="component" value="Unassembled WGS sequence"/>
</dbReference>
<dbReference type="InterPro" id="IPR036873">
    <property type="entry name" value="Rhodanese-like_dom_sf"/>
</dbReference>
<name>A0A1I3MUH3_9BACL</name>
<accession>A0A1I3MUH3</accession>
<evidence type="ECO:0000256" key="2">
    <source>
        <dbReference type="ARBA" id="ARBA00022737"/>
    </source>
</evidence>
<dbReference type="EMBL" id="FORR01000003">
    <property type="protein sequence ID" value="SFJ00375.1"/>
    <property type="molecule type" value="Genomic_DNA"/>
</dbReference>
<keyword evidence="1 4" id="KW-0808">Transferase</keyword>
<dbReference type="PROSITE" id="PS50206">
    <property type="entry name" value="RHODANESE_3"/>
    <property type="match status" value="2"/>
</dbReference>
<dbReference type="FunFam" id="3.40.250.10:FF:000035">
    <property type="entry name" value="Thiosulfate sulfurtransferase"/>
    <property type="match status" value="1"/>
</dbReference>
<evidence type="ECO:0000313" key="4">
    <source>
        <dbReference type="EMBL" id="SFJ00375.1"/>
    </source>
</evidence>
<dbReference type="InterPro" id="IPR045078">
    <property type="entry name" value="TST/MPST-like"/>
</dbReference>
<dbReference type="CDD" id="cd01449">
    <property type="entry name" value="TST_Repeat_2"/>
    <property type="match status" value="1"/>
</dbReference>
<gene>
    <name evidence="4" type="ORF">SAMN05421852_103199</name>
</gene>
<evidence type="ECO:0000313" key="5">
    <source>
        <dbReference type="Proteomes" id="UP000199545"/>
    </source>
</evidence>
<evidence type="ECO:0000259" key="3">
    <source>
        <dbReference type="PROSITE" id="PS50206"/>
    </source>
</evidence>
<organism evidence="4 5">
    <name type="scientific">Thermoflavimicrobium dichotomicum</name>
    <dbReference type="NCBI Taxonomy" id="46223"/>
    <lineage>
        <taxon>Bacteria</taxon>
        <taxon>Bacillati</taxon>
        <taxon>Bacillota</taxon>
        <taxon>Bacilli</taxon>
        <taxon>Bacillales</taxon>
        <taxon>Thermoactinomycetaceae</taxon>
        <taxon>Thermoflavimicrobium</taxon>
    </lineage>
</organism>
<dbReference type="AlphaFoldDB" id="A0A1I3MUH3"/>
<dbReference type="CDD" id="cd01448">
    <property type="entry name" value="TST_Repeat_1"/>
    <property type="match status" value="1"/>
</dbReference>
<dbReference type="SUPFAM" id="SSF52821">
    <property type="entry name" value="Rhodanese/Cell cycle control phosphatase"/>
    <property type="match status" value="2"/>
</dbReference>